<keyword evidence="6 7" id="KW-0472">Membrane</keyword>
<feature type="transmembrane region" description="Helical" evidence="7">
    <location>
        <begin position="250"/>
        <end position="278"/>
    </location>
</feature>
<evidence type="ECO:0000256" key="3">
    <source>
        <dbReference type="ARBA" id="ARBA00022741"/>
    </source>
</evidence>
<dbReference type="GO" id="GO:0005524">
    <property type="term" value="F:ATP binding"/>
    <property type="evidence" value="ECO:0007669"/>
    <property type="project" value="UniProtKB-KW"/>
</dbReference>
<dbReference type="PROSITE" id="PS00211">
    <property type="entry name" value="ABC_TRANSPORTER_1"/>
    <property type="match status" value="1"/>
</dbReference>
<keyword evidence="4 10" id="KW-0067">ATP-binding</keyword>
<feature type="transmembrane region" description="Helical" evidence="7">
    <location>
        <begin position="173"/>
        <end position="191"/>
    </location>
</feature>
<proteinExistence type="predicted"/>
<dbReference type="InterPro" id="IPR027417">
    <property type="entry name" value="P-loop_NTPase"/>
</dbReference>
<dbReference type="RefSeq" id="WP_309204156.1">
    <property type="nucleotide sequence ID" value="NZ_CP133548.1"/>
</dbReference>
<dbReference type="SMART" id="SM00382">
    <property type="entry name" value="AAA"/>
    <property type="match status" value="1"/>
</dbReference>
<dbReference type="PROSITE" id="PS50929">
    <property type="entry name" value="ABC_TM1F"/>
    <property type="match status" value="1"/>
</dbReference>
<evidence type="ECO:0000259" key="9">
    <source>
        <dbReference type="PROSITE" id="PS50929"/>
    </source>
</evidence>
<reference evidence="10 11" key="1">
    <citation type="submission" date="2023-08" db="EMBL/GenBank/DDBJ databases">
        <title>Pleionea litopenaei sp. nov., isolated from stomach of juvenile Litopenaeus vannamei.</title>
        <authorList>
            <person name="Rho A.M."/>
            <person name="Hwang C.Y."/>
        </authorList>
    </citation>
    <scope>NUCLEOTIDE SEQUENCE [LARGE SCALE GENOMIC DNA]</scope>
    <source>
        <strain evidence="10 11">HL-JVS1</strain>
    </source>
</reference>
<feature type="domain" description="ABC transporter" evidence="8">
    <location>
        <begin position="339"/>
        <end position="544"/>
    </location>
</feature>
<dbReference type="InterPro" id="IPR039421">
    <property type="entry name" value="Type_1_exporter"/>
</dbReference>
<evidence type="ECO:0000256" key="7">
    <source>
        <dbReference type="SAM" id="Phobius"/>
    </source>
</evidence>
<evidence type="ECO:0000256" key="2">
    <source>
        <dbReference type="ARBA" id="ARBA00022692"/>
    </source>
</evidence>
<gene>
    <name evidence="10" type="ORF">Q9312_08485</name>
</gene>
<feature type="transmembrane region" description="Helical" evidence="7">
    <location>
        <begin position="21"/>
        <end position="42"/>
    </location>
</feature>
<dbReference type="PANTHER" id="PTHR24221">
    <property type="entry name" value="ATP-BINDING CASSETTE SUB-FAMILY B"/>
    <property type="match status" value="1"/>
</dbReference>
<accession>A0AA51RWL1</accession>
<dbReference type="EMBL" id="CP133548">
    <property type="protein sequence ID" value="WMS88937.1"/>
    <property type="molecule type" value="Genomic_DNA"/>
</dbReference>
<dbReference type="InterPro" id="IPR003439">
    <property type="entry name" value="ABC_transporter-like_ATP-bd"/>
</dbReference>
<keyword evidence="2 7" id="KW-0812">Transmembrane</keyword>
<dbReference type="GO" id="GO:0016887">
    <property type="term" value="F:ATP hydrolysis activity"/>
    <property type="evidence" value="ECO:0007669"/>
    <property type="project" value="InterPro"/>
</dbReference>
<dbReference type="Gene3D" id="3.40.50.300">
    <property type="entry name" value="P-loop containing nucleotide triphosphate hydrolases"/>
    <property type="match status" value="1"/>
</dbReference>
<dbReference type="Pfam" id="PF00664">
    <property type="entry name" value="ABC_membrane"/>
    <property type="match status" value="1"/>
</dbReference>
<keyword evidence="11" id="KW-1185">Reference proteome</keyword>
<evidence type="ECO:0000259" key="8">
    <source>
        <dbReference type="PROSITE" id="PS50893"/>
    </source>
</evidence>
<evidence type="ECO:0000256" key="6">
    <source>
        <dbReference type="ARBA" id="ARBA00023136"/>
    </source>
</evidence>
<feature type="transmembrane region" description="Helical" evidence="7">
    <location>
        <begin position="150"/>
        <end position="167"/>
    </location>
</feature>
<evidence type="ECO:0000256" key="1">
    <source>
        <dbReference type="ARBA" id="ARBA00004651"/>
    </source>
</evidence>
<dbReference type="Proteomes" id="UP001239782">
    <property type="component" value="Chromosome"/>
</dbReference>
<organism evidence="10 11">
    <name type="scientific">Pleionea litopenaei</name>
    <dbReference type="NCBI Taxonomy" id="3070815"/>
    <lineage>
        <taxon>Bacteria</taxon>
        <taxon>Pseudomonadati</taxon>
        <taxon>Pseudomonadota</taxon>
        <taxon>Gammaproteobacteria</taxon>
        <taxon>Oceanospirillales</taxon>
        <taxon>Pleioneaceae</taxon>
        <taxon>Pleionea</taxon>
    </lineage>
</organism>
<evidence type="ECO:0000256" key="4">
    <source>
        <dbReference type="ARBA" id="ARBA00022840"/>
    </source>
</evidence>
<keyword evidence="3" id="KW-0547">Nucleotide-binding</keyword>
<dbReference type="KEGG" id="plei:Q9312_08485"/>
<dbReference type="InterPro" id="IPR036640">
    <property type="entry name" value="ABC1_TM_sf"/>
</dbReference>
<dbReference type="SUPFAM" id="SSF52540">
    <property type="entry name" value="P-loop containing nucleoside triphosphate hydrolases"/>
    <property type="match status" value="1"/>
</dbReference>
<dbReference type="GO" id="GO:0034040">
    <property type="term" value="F:ATPase-coupled lipid transmembrane transporter activity"/>
    <property type="evidence" value="ECO:0007669"/>
    <property type="project" value="TreeGrafter"/>
</dbReference>
<dbReference type="InterPro" id="IPR011527">
    <property type="entry name" value="ABC1_TM_dom"/>
</dbReference>
<feature type="transmembrane region" description="Helical" evidence="7">
    <location>
        <begin position="290"/>
        <end position="312"/>
    </location>
</feature>
<evidence type="ECO:0000313" key="11">
    <source>
        <dbReference type="Proteomes" id="UP001239782"/>
    </source>
</evidence>
<sequence length="544" mass="61578">MSFNSLQALEQASKPNRRFTALLVFSKAFSLLSMLIASYYFARLSSLVLETSEKLNTTIICNMLGLKPTLESSLVLVLVFTAVSILFRQLSQAIEQCYARYNEKNLNRVLIEHFEHHGYTAVKHYTLHETRNYLQLFTQQIADYLSQFQIQKLLAVVHPIILIAVLFYHAPLIALAIVIALPTVPLFMIIIGSKTAKMQKEYLSAFEQLGNQFGNRYMNAELIVQYQASEEQAAQLSSAEKHLNTKTLKVLSVAFLNGSVIDFFTTLTMAIIAVLIGFDLLGEVNIVDELTFSNGFFILLISPMILADLKLLGQRYHQKRDYEVAKDKLTNFLSLSEKTKTQSIAWRSGKIEIKHFNISKPELTAPELTINQGDKILLLGPSGAGKTLLMSALAGEYPATHQLDVPIAQMHQRPVILPGSLRYNLQLDHSIDDDTLLSKLGQVELTEWFSRFNNLDQIMSLTPALSGGEKQRLALARILLSQREVIFLDEPTAYLTETMHQNLSQAIRSNFQNKTIIWASHRALPTQWFDQIWKIDNGVIVRER</sequence>
<evidence type="ECO:0000256" key="5">
    <source>
        <dbReference type="ARBA" id="ARBA00022989"/>
    </source>
</evidence>
<name>A0AA51RWL1_9GAMM</name>
<comment type="subcellular location">
    <subcellularLocation>
        <location evidence="1">Cell membrane</location>
        <topology evidence="1">Multi-pass membrane protein</topology>
    </subcellularLocation>
</comment>
<dbReference type="GO" id="GO:0005886">
    <property type="term" value="C:plasma membrane"/>
    <property type="evidence" value="ECO:0007669"/>
    <property type="project" value="UniProtKB-SubCell"/>
</dbReference>
<dbReference type="GO" id="GO:0140359">
    <property type="term" value="F:ABC-type transporter activity"/>
    <property type="evidence" value="ECO:0007669"/>
    <property type="project" value="InterPro"/>
</dbReference>
<feature type="domain" description="ABC transmembrane type-1" evidence="9">
    <location>
        <begin position="21"/>
        <end position="321"/>
    </location>
</feature>
<dbReference type="InterPro" id="IPR017871">
    <property type="entry name" value="ABC_transporter-like_CS"/>
</dbReference>
<dbReference type="PROSITE" id="PS50893">
    <property type="entry name" value="ABC_TRANSPORTER_2"/>
    <property type="match status" value="1"/>
</dbReference>
<dbReference type="InterPro" id="IPR003593">
    <property type="entry name" value="AAA+_ATPase"/>
</dbReference>
<protein>
    <submittedName>
        <fullName evidence="10">ATP-binding cassette domain-containing protein</fullName>
    </submittedName>
</protein>
<dbReference type="Pfam" id="PF00005">
    <property type="entry name" value="ABC_tran"/>
    <property type="match status" value="1"/>
</dbReference>
<dbReference type="Gene3D" id="1.20.1560.10">
    <property type="entry name" value="ABC transporter type 1, transmembrane domain"/>
    <property type="match status" value="1"/>
</dbReference>
<keyword evidence="5 7" id="KW-1133">Transmembrane helix</keyword>
<dbReference type="AlphaFoldDB" id="A0AA51RWL1"/>
<dbReference type="SUPFAM" id="SSF90123">
    <property type="entry name" value="ABC transporter transmembrane region"/>
    <property type="match status" value="1"/>
</dbReference>
<dbReference type="PANTHER" id="PTHR24221:SF261">
    <property type="entry name" value="GLUTATHIONE_L-CYSTEINE TRANSPORT SYSTEM ATP-BINDING_PERMEASE PROTEIN CYDD"/>
    <property type="match status" value="1"/>
</dbReference>
<evidence type="ECO:0000313" key="10">
    <source>
        <dbReference type="EMBL" id="WMS88937.1"/>
    </source>
</evidence>
<feature type="transmembrane region" description="Helical" evidence="7">
    <location>
        <begin position="72"/>
        <end position="90"/>
    </location>
</feature>